<dbReference type="AlphaFoldDB" id="A0A9P6MQA3"/>
<dbReference type="EMBL" id="JAAAID010001427">
    <property type="protein sequence ID" value="KAG0010053.1"/>
    <property type="molecule type" value="Genomic_DNA"/>
</dbReference>
<proteinExistence type="predicted"/>
<sequence length="107" mass="12397">QWRAQMVISCRTEYNGVEYKDHFQPTDRNNGGDTGQFQEAIISPFTKEQIRDYIGHIGGVTATVGNEYQLINQTGKIRLMEMELSPYDKKTFKRMTDSGFQRYGLHI</sequence>
<protein>
    <submittedName>
        <fullName evidence="1">Uncharacterized protein</fullName>
    </submittedName>
</protein>
<evidence type="ECO:0000313" key="1">
    <source>
        <dbReference type="EMBL" id="KAG0010053.1"/>
    </source>
</evidence>
<comment type="caution">
    <text evidence="1">The sequence shown here is derived from an EMBL/GenBank/DDBJ whole genome shotgun (WGS) entry which is preliminary data.</text>
</comment>
<keyword evidence="2" id="KW-1185">Reference proteome</keyword>
<feature type="non-terminal residue" evidence="1">
    <location>
        <position position="1"/>
    </location>
</feature>
<dbReference type="Proteomes" id="UP000703661">
    <property type="component" value="Unassembled WGS sequence"/>
</dbReference>
<accession>A0A9P6MQA3</accession>
<reference evidence="1" key="1">
    <citation type="journal article" date="2020" name="Fungal Divers.">
        <title>Resolving the Mortierellaceae phylogeny through synthesis of multi-gene phylogenetics and phylogenomics.</title>
        <authorList>
            <person name="Vandepol N."/>
            <person name="Liber J."/>
            <person name="Desiro A."/>
            <person name="Na H."/>
            <person name="Kennedy M."/>
            <person name="Barry K."/>
            <person name="Grigoriev I.V."/>
            <person name="Miller A.N."/>
            <person name="O'Donnell K."/>
            <person name="Stajich J.E."/>
            <person name="Bonito G."/>
        </authorList>
    </citation>
    <scope>NUCLEOTIDE SEQUENCE</scope>
    <source>
        <strain evidence="1">NRRL 2769</strain>
    </source>
</reference>
<gene>
    <name evidence="1" type="ORF">BGZ80_001827</name>
</gene>
<name>A0A9P6MQA3_9FUNG</name>
<organism evidence="1 2">
    <name type="scientific">Entomortierella chlamydospora</name>
    <dbReference type="NCBI Taxonomy" id="101097"/>
    <lineage>
        <taxon>Eukaryota</taxon>
        <taxon>Fungi</taxon>
        <taxon>Fungi incertae sedis</taxon>
        <taxon>Mucoromycota</taxon>
        <taxon>Mortierellomycotina</taxon>
        <taxon>Mortierellomycetes</taxon>
        <taxon>Mortierellales</taxon>
        <taxon>Mortierellaceae</taxon>
        <taxon>Entomortierella</taxon>
    </lineage>
</organism>
<evidence type="ECO:0000313" key="2">
    <source>
        <dbReference type="Proteomes" id="UP000703661"/>
    </source>
</evidence>